<proteinExistence type="predicted"/>
<dbReference type="EMBL" id="CP001327">
    <property type="protein sequence ID" value="ACO64304.1"/>
    <property type="molecule type" value="Genomic_DNA"/>
</dbReference>
<dbReference type="AlphaFoldDB" id="C1E9B3"/>
<dbReference type="Proteomes" id="UP000002009">
    <property type="component" value="Chromosome 6"/>
</dbReference>
<dbReference type="OMA" id="AGQPIDW"/>
<feature type="region of interest" description="Disordered" evidence="1">
    <location>
        <begin position="95"/>
        <end position="118"/>
    </location>
</feature>
<dbReference type="OrthoDB" id="10488305at2759"/>
<feature type="transmembrane region" description="Helical" evidence="2">
    <location>
        <begin position="44"/>
        <end position="64"/>
    </location>
</feature>
<accession>C1E9B3</accession>
<feature type="region of interest" description="Disordered" evidence="1">
    <location>
        <begin position="175"/>
        <end position="195"/>
    </location>
</feature>
<keyword evidence="2" id="KW-1133">Transmembrane helix</keyword>
<name>C1E9B3_MICCC</name>
<evidence type="ECO:0000256" key="2">
    <source>
        <dbReference type="SAM" id="Phobius"/>
    </source>
</evidence>
<protein>
    <submittedName>
        <fullName evidence="3">Uncharacterized protein</fullName>
    </submittedName>
</protein>
<dbReference type="RefSeq" id="XP_002503046.1">
    <property type="nucleotide sequence ID" value="XM_002503000.1"/>
</dbReference>
<keyword evidence="4" id="KW-1185">Reference proteome</keyword>
<dbReference type="GeneID" id="8244680"/>
<gene>
    <name evidence="3" type="ORF">MICPUN_108522</name>
</gene>
<sequence>MRTRGSAARRGPRAAIGAADVEREDARGNGGVVRIDWTDRRGGVAGLLAGALALTLAPAAPALAAGKQPIDWLLEETVSGASSLGGIVKESLAESGVATKEAPAPSADDEDEGASGGGIDVGSTAVKFGKLGVILVFADVVTFAVMGRSVLGIMDDGGEEGWKAKVADQIMERVKEKEAAAAAEQKPEEGGDGER</sequence>
<reference evidence="3 4" key="1">
    <citation type="journal article" date="2009" name="Science">
        <title>Green evolution and dynamic adaptations revealed by genomes of the marine picoeukaryotes Micromonas.</title>
        <authorList>
            <person name="Worden A.Z."/>
            <person name="Lee J.H."/>
            <person name="Mock T."/>
            <person name="Rouze P."/>
            <person name="Simmons M.P."/>
            <person name="Aerts A.L."/>
            <person name="Allen A.E."/>
            <person name="Cuvelier M.L."/>
            <person name="Derelle E."/>
            <person name="Everett M.V."/>
            <person name="Foulon E."/>
            <person name="Grimwood J."/>
            <person name="Gundlach H."/>
            <person name="Henrissat B."/>
            <person name="Napoli C."/>
            <person name="McDonald S.M."/>
            <person name="Parker M.S."/>
            <person name="Rombauts S."/>
            <person name="Salamov A."/>
            <person name="Von Dassow P."/>
            <person name="Badger J.H."/>
            <person name="Coutinho P.M."/>
            <person name="Demir E."/>
            <person name="Dubchak I."/>
            <person name="Gentemann C."/>
            <person name="Eikrem W."/>
            <person name="Gready J.E."/>
            <person name="John U."/>
            <person name="Lanier W."/>
            <person name="Lindquist E.A."/>
            <person name="Lucas S."/>
            <person name="Mayer K.F."/>
            <person name="Moreau H."/>
            <person name="Not F."/>
            <person name="Otillar R."/>
            <person name="Panaud O."/>
            <person name="Pangilinan J."/>
            <person name="Paulsen I."/>
            <person name="Piegu B."/>
            <person name="Poliakov A."/>
            <person name="Robbens S."/>
            <person name="Schmutz J."/>
            <person name="Toulza E."/>
            <person name="Wyss T."/>
            <person name="Zelensky A."/>
            <person name="Zhou K."/>
            <person name="Armbrust E.V."/>
            <person name="Bhattacharya D."/>
            <person name="Goodenough U.W."/>
            <person name="Van de Peer Y."/>
            <person name="Grigoriev I.V."/>
        </authorList>
    </citation>
    <scope>NUCLEOTIDE SEQUENCE [LARGE SCALE GENOMIC DNA]</scope>
    <source>
        <strain evidence="4">RCC299 / NOUM17</strain>
    </source>
</reference>
<evidence type="ECO:0000256" key="1">
    <source>
        <dbReference type="SAM" id="MobiDB-lite"/>
    </source>
</evidence>
<organism evidence="3 4">
    <name type="scientific">Micromonas commoda (strain RCC299 / NOUM17 / CCMP2709)</name>
    <name type="common">Picoplanktonic green alga</name>
    <dbReference type="NCBI Taxonomy" id="296587"/>
    <lineage>
        <taxon>Eukaryota</taxon>
        <taxon>Viridiplantae</taxon>
        <taxon>Chlorophyta</taxon>
        <taxon>Mamiellophyceae</taxon>
        <taxon>Mamiellales</taxon>
        <taxon>Mamiellaceae</taxon>
        <taxon>Micromonas</taxon>
    </lineage>
</organism>
<evidence type="ECO:0000313" key="3">
    <source>
        <dbReference type="EMBL" id="ACO64304.1"/>
    </source>
</evidence>
<evidence type="ECO:0000313" key="4">
    <source>
        <dbReference type="Proteomes" id="UP000002009"/>
    </source>
</evidence>
<dbReference type="InParanoid" id="C1E9B3"/>
<keyword evidence="2" id="KW-0472">Membrane</keyword>
<keyword evidence="2" id="KW-0812">Transmembrane</keyword>
<dbReference type="KEGG" id="mis:MICPUN_108522"/>